<proteinExistence type="predicted"/>
<organism evidence="1 2">
    <name type="scientific">Mesorhizobium vachelliae</name>
    <dbReference type="NCBI Taxonomy" id="3072309"/>
    <lineage>
        <taxon>Bacteria</taxon>
        <taxon>Pseudomonadati</taxon>
        <taxon>Pseudomonadota</taxon>
        <taxon>Alphaproteobacteria</taxon>
        <taxon>Hyphomicrobiales</taxon>
        <taxon>Phyllobacteriaceae</taxon>
        <taxon>Mesorhizobium</taxon>
    </lineage>
</organism>
<keyword evidence="2" id="KW-1185">Reference proteome</keyword>
<name>A0ABU5A983_9HYPH</name>
<protein>
    <submittedName>
        <fullName evidence="1">Uncharacterized protein</fullName>
    </submittedName>
</protein>
<evidence type="ECO:0000313" key="2">
    <source>
        <dbReference type="Proteomes" id="UP001285154"/>
    </source>
</evidence>
<dbReference type="EMBL" id="JAVIIQ010000012">
    <property type="protein sequence ID" value="MDX8534274.1"/>
    <property type="molecule type" value="Genomic_DNA"/>
</dbReference>
<reference evidence="1 2" key="1">
    <citation type="submission" date="2023-08" db="EMBL/GenBank/DDBJ databases">
        <title>Implementing the SeqCode for naming new Mesorhizobium species isolated from Vachellia karroo root nodules.</title>
        <authorList>
            <person name="Van Lill M."/>
        </authorList>
    </citation>
    <scope>NUCLEOTIDE SEQUENCE [LARGE SCALE GENOMIC DNA]</scope>
    <source>
        <strain evidence="1 2">VK25D</strain>
    </source>
</reference>
<evidence type="ECO:0000313" key="1">
    <source>
        <dbReference type="EMBL" id="MDX8534274.1"/>
    </source>
</evidence>
<dbReference type="Proteomes" id="UP001285154">
    <property type="component" value="Unassembled WGS sequence"/>
</dbReference>
<dbReference type="RefSeq" id="WP_320251683.1">
    <property type="nucleotide sequence ID" value="NZ_JAVIIQ010000012.1"/>
</dbReference>
<gene>
    <name evidence="1" type="ORF">RFM42_25010</name>
</gene>
<sequence>MERTLDVMTGKVTENPDWVLENPAPAPRPTALKSIVQARIIAAGKMGDAYAALITNPIYFARWFAPDHPVVYCDDPDAVSLVTALGLDPAVILAP</sequence>
<accession>A0ABU5A983</accession>
<comment type="caution">
    <text evidence="1">The sequence shown here is derived from an EMBL/GenBank/DDBJ whole genome shotgun (WGS) entry which is preliminary data.</text>
</comment>